<evidence type="ECO:0000313" key="1">
    <source>
        <dbReference type="EMBL" id="VDS03605.1"/>
    </source>
</evidence>
<dbReference type="Proteomes" id="UP000268844">
    <property type="component" value="Unassembled WGS sequence"/>
</dbReference>
<dbReference type="RefSeq" id="WP_164550223.1">
    <property type="nucleotide sequence ID" value="NZ_JBHTMH010000001.1"/>
</dbReference>
<name>A0A447I887_9HYPH</name>
<gene>
    <name evidence="1" type="ORF">DEVEQU_00730</name>
</gene>
<accession>A0A447I887</accession>
<evidence type="ECO:0000313" key="2">
    <source>
        <dbReference type="Proteomes" id="UP000268844"/>
    </source>
</evidence>
<keyword evidence="2" id="KW-1185">Reference proteome</keyword>
<organism evidence="1 2">
    <name type="scientific">Devosia equisanguinis</name>
    <dbReference type="NCBI Taxonomy" id="2490941"/>
    <lineage>
        <taxon>Bacteria</taxon>
        <taxon>Pseudomonadati</taxon>
        <taxon>Pseudomonadota</taxon>
        <taxon>Alphaproteobacteria</taxon>
        <taxon>Hyphomicrobiales</taxon>
        <taxon>Devosiaceae</taxon>
        <taxon>Devosia</taxon>
    </lineage>
</organism>
<reference evidence="1 2" key="1">
    <citation type="submission" date="2018-12" db="EMBL/GenBank/DDBJ databases">
        <authorList>
            <person name="Criscuolo A."/>
        </authorList>
    </citation>
    <scope>NUCLEOTIDE SEQUENCE [LARGE SCALE GENOMIC DNA]</scope>
    <source>
        <strain evidence="1">ACIP1116281</strain>
    </source>
</reference>
<dbReference type="EMBL" id="UZWD01000009">
    <property type="protein sequence ID" value="VDS03605.1"/>
    <property type="molecule type" value="Genomic_DNA"/>
</dbReference>
<sequence>MSFFTDAELGALSIKRTILHVVSAKDKFQPQRELTGGEHLEFFLDRIIGSAISSVHRFEENSGIKAIIARMAKDEVSFEKGAQELSRQFSKDHVRSANNGAFFVFELSGGDPNVRLYSLIKYDYRPVIELYADKGRNALRQIVQAFIKEKRAIQKSCLVRAIGGEVDAEVSTFDRMGDAPDLTDYFAAYLDVVRDRDDAELSTRLNEVIRKTLQTCRDLLPNADVPKAVAATKDSLRGRDTVDEDAIREAIFVASGTTDEPARAELEKVLNRQLKDRKLVGVSFKPTTASLRRAPRQLIKTAEDVVLEYPGEQENRAVTRVQNGDGGWTITIKTSTKLVEDVTIADKTR</sequence>
<protein>
    <submittedName>
        <fullName evidence="1">37-kD nucleoid-associated bacterial protein</fullName>
    </submittedName>
</protein>
<proteinExistence type="predicted"/>
<dbReference type="AlphaFoldDB" id="A0A447I887"/>